<accession>A0AA87NSI8</accession>
<dbReference type="EMBL" id="ATFE01000005">
    <property type="protein sequence ID" value="EPF29275.1"/>
    <property type="molecule type" value="Genomic_DNA"/>
</dbReference>
<dbReference type="InterPro" id="IPR049811">
    <property type="entry name" value="MJ1673-like_dom"/>
</dbReference>
<dbReference type="Proteomes" id="UP000014634">
    <property type="component" value="Unassembled WGS sequence"/>
</dbReference>
<proteinExistence type="predicted"/>
<dbReference type="NCBIfam" id="NF040559">
    <property type="entry name" value="CAS_Csx20"/>
    <property type="match status" value="1"/>
</dbReference>
<name>A0AA87NSI8_TREMD</name>
<reference evidence="1 2" key="1">
    <citation type="submission" date="2013-04" db="EMBL/GenBank/DDBJ databases">
        <title>The Genome Sequence of Treponema medium ATCC 700293.</title>
        <authorList>
            <consortium name="The Broad Institute Genomics Platform"/>
            <person name="Earl A."/>
            <person name="Ward D."/>
            <person name="Feldgarden M."/>
            <person name="Gevers D."/>
            <person name="Leonetti C."/>
            <person name="Blanton J.M."/>
            <person name="Dewhirst F.E."/>
            <person name="Izard J."/>
            <person name="Walker B."/>
            <person name="Young S."/>
            <person name="Zeng Q."/>
            <person name="Gargeya S."/>
            <person name="Fitzgerald M."/>
            <person name="Haas B."/>
            <person name="Abouelleil A."/>
            <person name="Allen A.W."/>
            <person name="Alvarado L."/>
            <person name="Arachchi H.M."/>
            <person name="Berlin A.M."/>
            <person name="Chapman S.B."/>
            <person name="Gainer-Dewar J."/>
            <person name="Goldberg J."/>
            <person name="Griggs A."/>
            <person name="Gujja S."/>
            <person name="Hansen M."/>
            <person name="Howarth C."/>
            <person name="Imamovic A."/>
            <person name="Ireland A."/>
            <person name="Larimer J."/>
            <person name="McCowan C."/>
            <person name="Murphy C."/>
            <person name="Pearson M."/>
            <person name="Poon T.W."/>
            <person name="Priest M."/>
            <person name="Roberts A."/>
            <person name="Saif S."/>
            <person name="Shea T."/>
            <person name="Sisk P."/>
            <person name="Sykes S."/>
            <person name="Wortman J."/>
            <person name="Nusbaum C."/>
            <person name="Birren B."/>
        </authorList>
    </citation>
    <scope>NUCLEOTIDE SEQUENCE [LARGE SCALE GENOMIC DNA]</scope>
    <source>
        <strain evidence="1 2">ATCC 700293</strain>
    </source>
</reference>
<evidence type="ECO:0000313" key="1">
    <source>
        <dbReference type="EMBL" id="EPF29275.1"/>
    </source>
</evidence>
<dbReference type="RefSeq" id="WP_016522753.1">
    <property type="nucleotide sequence ID" value="NZ_KE332517.1"/>
</dbReference>
<evidence type="ECO:0000313" key="2">
    <source>
        <dbReference type="Proteomes" id="UP000014634"/>
    </source>
</evidence>
<protein>
    <submittedName>
        <fullName evidence="1">Uncharacterized protein</fullName>
    </submittedName>
</protein>
<dbReference type="AlphaFoldDB" id="A0AA87NSI8"/>
<organism evidence="1 2">
    <name type="scientific">Treponema medium ATCC 700293</name>
    <dbReference type="NCBI Taxonomy" id="1125700"/>
    <lineage>
        <taxon>Bacteria</taxon>
        <taxon>Pseudomonadati</taxon>
        <taxon>Spirochaetota</taxon>
        <taxon>Spirochaetia</taxon>
        <taxon>Spirochaetales</taxon>
        <taxon>Treponemataceae</taxon>
        <taxon>Treponema</taxon>
    </lineage>
</organism>
<gene>
    <name evidence="1" type="ORF">HMPREF9195_00783</name>
</gene>
<comment type="caution">
    <text evidence="1">The sequence shown here is derived from an EMBL/GenBank/DDBJ whole genome shotgun (WGS) entry which is preliminary data.</text>
</comment>
<sequence length="128" mass="14423">MNALCLLNHQLTENQRDELKTTFGVEAIVYPPPKTADLWAQLPPDDISAQLLLPFTQWIDSYASSGMPIVIQGEAGAVTALVCYCLKSGLIPLHSVTRREATETRSGETVQRSYIFRHIRFRRYTLIS</sequence>